<dbReference type="OrthoDB" id="3920320at2759"/>
<keyword evidence="3" id="KW-1185">Reference proteome</keyword>
<evidence type="ECO:0000313" key="2">
    <source>
        <dbReference type="EMBL" id="OCK80126.1"/>
    </source>
</evidence>
<keyword evidence="1" id="KW-0812">Transmembrane</keyword>
<keyword evidence="1" id="KW-1133">Transmembrane helix</keyword>
<proteinExistence type="predicted"/>
<dbReference type="EMBL" id="KV744973">
    <property type="protein sequence ID" value="OCK80126.1"/>
    <property type="molecule type" value="Genomic_DNA"/>
</dbReference>
<protein>
    <submittedName>
        <fullName evidence="2">Uncharacterized protein</fullName>
    </submittedName>
</protein>
<evidence type="ECO:0000313" key="3">
    <source>
        <dbReference type="Proteomes" id="UP000250266"/>
    </source>
</evidence>
<dbReference type="AlphaFoldDB" id="A0A8E2EAE4"/>
<gene>
    <name evidence="2" type="ORF">K432DRAFT_393315</name>
</gene>
<evidence type="ECO:0000256" key="1">
    <source>
        <dbReference type="SAM" id="Phobius"/>
    </source>
</evidence>
<dbReference type="Proteomes" id="UP000250266">
    <property type="component" value="Unassembled WGS sequence"/>
</dbReference>
<name>A0A8E2EAE4_9PEZI</name>
<organism evidence="2 3">
    <name type="scientific">Lepidopterella palustris CBS 459.81</name>
    <dbReference type="NCBI Taxonomy" id="1314670"/>
    <lineage>
        <taxon>Eukaryota</taxon>
        <taxon>Fungi</taxon>
        <taxon>Dikarya</taxon>
        <taxon>Ascomycota</taxon>
        <taxon>Pezizomycotina</taxon>
        <taxon>Dothideomycetes</taxon>
        <taxon>Pleosporomycetidae</taxon>
        <taxon>Mytilinidiales</taxon>
        <taxon>Argynnaceae</taxon>
        <taxon>Lepidopterella</taxon>
    </lineage>
</organism>
<keyword evidence="1" id="KW-0472">Membrane</keyword>
<feature type="transmembrane region" description="Helical" evidence="1">
    <location>
        <begin position="50"/>
        <end position="75"/>
    </location>
</feature>
<accession>A0A8E2EAE4</accession>
<reference evidence="2 3" key="1">
    <citation type="journal article" date="2016" name="Nat. Commun.">
        <title>Ectomycorrhizal ecology is imprinted in the genome of the dominant symbiotic fungus Cenococcum geophilum.</title>
        <authorList>
            <consortium name="DOE Joint Genome Institute"/>
            <person name="Peter M."/>
            <person name="Kohler A."/>
            <person name="Ohm R.A."/>
            <person name="Kuo A."/>
            <person name="Krutzmann J."/>
            <person name="Morin E."/>
            <person name="Arend M."/>
            <person name="Barry K.W."/>
            <person name="Binder M."/>
            <person name="Choi C."/>
            <person name="Clum A."/>
            <person name="Copeland A."/>
            <person name="Grisel N."/>
            <person name="Haridas S."/>
            <person name="Kipfer T."/>
            <person name="LaButti K."/>
            <person name="Lindquist E."/>
            <person name="Lipzen A."/>
            <person name="Maire R."/>
            <person name="Meier B."/>
            <person name="Mihaltcheva S."/>
            <person name="Molinier V."/>
            <person name="Murat C."/>
            <person name="Poggeler S."/>
            <person name="Quandt C.A."/>
            <person name="Sperisen C."/>
            <person name="Tritt A."/>
            <person name="Tisserant E."/>
            <person name="Crous P.W."/>
            <person name="Henrissat B."/>
            <person name="Nehls U."/>
            <person name="Egli S."/>
            <person name="Spatafora J.W."/>
            <person name="Grigoriev I.V."/>
            <person name="Martin F.M."/>
        </authorList>
    </citation>
    <scope>NUCLEOTIDE SEQUENCE [LARGE SCALE GENOMIC DNA]</scope>
    <source>
        <strain evidence="2 3">CBS 459.81</strain>
    </source>
</reference>
<sequence length="102" mass="12083">MAPNTTPPPSYDPPSYGTIEVREVHEVHHHHTPRIYTHRNRNCCTSCCRALFLTFLILLLTACFAALAFAAWNFWQLSQCEKDRLPWEKECRDYLKPDRYDR</sequence>